<organism evidence="3 4">
    <name type="scientific">Mariniphaga anaerophila</name>
    <dbReference type="NCBI Taxonomy" id="1484053"/>
    <lineage>
        <taxon>Bacteria</taxon>
        <taxon>Pseudomonadati</taxon>
        <taxon>Bacteroidota</taxon>
        <taxon>Bacteroidia</taxon>
        <taxon>Marinilabiliales</taxon>
        <taxon>Prolixibacteraceae</taxon>
        <taxon>Mariniphaga</taxon>
    </lineage>
</organism>
<evidence type="ECO:0000313" key="4">
    <source>
        <dbReference type="Proteomes" id="UP000184164"/>
    </source>
</evidence>
<proteinExistence type="predicted"/>
<dbReference type="Proteomes" id="UP000184164">
    <property type="component" value="Unassembled WGS sequence"/>
</dbReference>
<dbReference type="STRING" id="1484053.SAMN05444274_10783"/>
<feature type="signal peptide" evidence="1">
    <location>
        <begin position="1"/>
        <end position="21"/>
    </location>
</feature>
<evidence type="ECO:0000313" key="3">
    <source>
        <dbReference type="EMBL" id="SHF65889.1"/>
    </source>
</evidence>
<dbReference type="EMBL" id="FQUM01000007">
    <property type="protein sequence ID" value="SHF65889.1"/>
    <property type="molecule type" value="Genomic_DNA"/>
</dbReference>
<dbReference type="InterPro" id="IPR038143">
    <property type="entry name" value="NigD-like_C_dom_sf"/>
</dbReference>
<dbReference type="Pfam" id="PF17415">
    <property type="entry name" value="NigD_C"/>
    <property type="match status" value="1"/>
</dbReference>
<gene>
    <name evidence="3" type="ORF">SAMN05444274_10783</name>
</gene>
<dbReference type="InterPro" id="IPR038179">
    <property type="entry name" value="NigD-like_N_sf"/>
</dbReference>
<evidence type="ECO:0000259" key="2">
    <source>
        <dbReference type="Pfam" id="PF17415"/>
    </source>
</evidence>
<accession>A0A1M5DFW8</accession>
<feature type="chain" id="PRO_5012612440" evidence="1">
    <location>
        <begin position="22"/>
        <end position="241"/>
    </location>
</feature>
<sequence>MKKYALIILLGLAFTITSCLDDDGYSLGKVWIGFGMIEQTSSDPVEYKINMDNGDVLIPVASGYSLPWYYYGSDDPNSRLKTGERVLLNYTILDDNANDGSDADRFYIKVNSVKKVLLKGIMDITEENQDSIGNDPIIVKHAWMTDSLLNFEIKYWGRYEVHYINLVKEPGELDGSQAIELELRHNDNGDREDLPFAAYVSFNLNQLKIAGQDSVKVRVTSTDYDGEVNEYKGVFKYEEDN</sequence>
<dbReference type="RefSeq" id="WP_073002706.1">
    <property type="nucleotide sequence ID" value="NZ_FQUM01000007.1"/>
</dbReference>
<feature type="domain" description="NigD-like C-terminal" evidence="2">
    <location>
        <begin position="121"/>
        <end position="231"/>
    </location>
</feature>
<reference evidence="3 4" key="1">
    <citation type="submission" date="2016-11" db="EMBL/GenBank/DDBJ databases">
        <authorList>
            <person name="Jaros S."/>
            <person name="Januszkiewicz K."/>
            <person name="Wedrychowicz H."/>
        </authorList>
    </citation>
    <scope>NUCLEOTIDE SEQUENCE [LARGE SCALE GENOMIC DNA]</scope>
    <source>
        <strain evidence="3 4">DSM 26910</strain>
    </source>
</reference>
<protein>
    <submittedName>
        <fullName evidence="3">NigD-like protein</fullName>
    </submittedName>
</protein>
<keyword evidence="4" id="KW-1185">Reference proteome</keyword>
<evidence type="ECO:0000256" key="1">
    <source>
        <dbReference type="SAM" id="SignalP"/>
    </source>
</evidence>
<dbReference type="AlphaFoldDB" id="A0A1M5DFW8"/>
<dbReference type="PROSITE" id="PS51257">
    <property type="entry name" value="PROKAR_LIPOPROTEIN"/>
    <property type="match status" value="1"/>
</dbReference>
<keyword evidence="1" id="KW-0732">Signal</keyword>
<name>A0A1M5DFW8_9BACT</name>
<dbReference type="OrthoDB" id="1097285at2"/>
<dbReference type="Gene3D" id="2.60.40.2370">
    <property type="entry name" value="NigD-like, C-terminal beta sandwich domain"/>
    <property type="match status" value="1"/>
</dbReference>
<dbReference type="InterPro" id="IPR035376">
    <property type="entry name" value="NigD_C"/>
</dbReference>
<dbReference type="Gene3D" id="2.40.50.500">
    <property type="entry name" value="NigD-like N-terminal OB domain"/>
    <property type="match status" value="1"/>
</dbReference>